<dbReference type="InterPro" id="IPR011335">
    <property type="entry name" value="Restrct_endonuc-II-like"/>
</dbReference>
<dbReference type="Proteomes" id="UP000323300">
    <property type="component" value="Unassembled WGS sequence"/>
</dbReference>
<evidence type="ECO:0000256" key="1">
    <source>
        <dbReference type="SAM" id="MobiDB-lite"/>
    </source>
</evidence>
<dbReference type="Pfam" id="PF04480">
    <property type="entry name" value="DUF559"/>
    <property type="match status" value="1"/>
</dbReference>
<proteinExistence type="predicted"/>
<dbReference type="SUPFAM" id="SSF52980">
    <property type="entry name" value="Restriction endonuclease-like"/>
    <property type="match status" value="1"/>
</dbReference>
<feature type="domain" description="DUF559" evidence="2">
    <location>
        <begin position="40"/>
        <end position="147"/>
    </location>
</feature>
<feature type="region of interest" description="Disordered" evidence="1">
    <location>
        <begin position="1"/>
        <end position="40"/>
    </location>
</feature>
<dbReference type="AlphaFoldDB" id="A0A1I4A3G5"/>
<gene>
    <name evidence="3" type="ORF">SAMN04488498_107112</name>
</gene>
<evidence type="ECO:0000313" key="4">
    <source>
        <dbReference type="Proteomes" id="UP000323300"/>
    </source>
</evidence>
<dbReference type="CDD" id="cd01038">
    <property type="entry name" value="Endonuclease_DUF559"/>
    <property type="match status" value="1"/>
</dbReference>
<keyword evidence="3" id="KW-0378">Hydrolase</keyword>
<keyword evidence="4" id="KW-1185">Reference proteome</keyword>
<dbReference type="RefSeq" id="WP_149760716.1">
    <property type="nucleotide sequence ID" value="NZ_BSPE01000070.1"/>
</dbReference>
<feature type="region of interest" description="Disordered" evidence="1">
    <location>
        <begin position="169"/>
        <end position="198"/>
    </location>
</feature>
<dbReference type="InterPro" id="IPR047216">
    <property type="entry name" value="Endonuclease_DUF559_bact"/>
</dbReference>
<dbReference type="GO" id="GO:0004519">
    <property type="term" value="F:endonuclease activity"/>
    <property type="evidence" value="ECO:0007669"/>
    <property type="project" value="UniProtKB-KW"/>
</dbReference>
<dbReference type="PANTHER" id="PTHR38590:SF1">
    <property type="entry name" value="BLL0828 PROTEIN"/>
    <property type="match status" value="1"/>
</dbReference>
<evidence type="ECO:0000313" key="3">
    <source>
        <dbReference type="EMBL" id="SFK50406.1"/>
    </source>
</evidence>
<dbReference type="OrthoDB" id="9798754at2"/>
<accession>A0A1I4A3G5</accession>
<sequence length="198" mass="21923">MSRDQNKKGTPSGRFAATLPIEGREDAKAATAASQRSEAVKRRARSLRQNLTGPEAKLWSHLKRIKTIDTHFRKQVPIGPYIADFACLRSRLVIEVDGDQHGWETAKRRDNHRTRFLQSQGFTVVRFWNHEVLREIESVLETIYARLHGGVSAAPLPASKKRYAGRIAPSSPSMGEVPSASEAEGVTNLSQTVPGIGI</sequence>
<keyword evidence="3" id="KW-0540">Nuclease</keyword>
<dbReference type="Gene3D" id="3.40.960.10">
    <property type="entry name" value="VSR Endonuclease"/>
    <property type="match status" value="1"/>
</dbReference>
<dbReference type="EMBL" id="FOSL01000007">
    <property type="protein sequence ID" value="SFK50406.1"/>
    <property type="molecule type" value="Genomic_DNA"/>
</dbReference>
<feature type="compositionally biased region" description="Polar residues" evidence="1">
    <location>
        <begin position="187"/>
        <end position="198"/>
    </location>
</feature>
<keyword evidence="3" id="KW-0255">Endonuclease</keyword>
<name>A0A1I4A3G5_9HYPH</name>
<dbReference type="PANTHER" id="PTHR38590">
    <property type="entry name" value="BLL0828 PROTEIN"/>
    <property type="match status" value="1"/>
</dbReference>
<dbReference type="InterPro" id="IPR007569">
    <property type="entry name" value="DUF559"/>
</dbReference>
<organism evidence="3 4">
    <name type="scientific">Neomesorhizobium albiziae</name>
    <dbReference type="NCBI Taxonomy" id="335020"/>
    <lineage>
        <taxon>Bacteria</taxon>
        <taxon>Pseudomonadati</taxon>
        <taxon>Pseudomonadota</taxon>
        <taxon>Alphaproteobacteria</taxon>
        <taxon>Hyphomicrobiales</taxon>
        <taxon>Phyllobacteriaceae</taxon>
        <taxon>Neomesorhizobium</taxon>
    </lineage>
</organism>
<protein>
    <submittedName>
        <fullName evidence="3">Very-short-patch-repair endonuclease</fullName>
    </submittedName>
</protein>
<reference evidence="3 4" key="1">
    <citation type="submission" date="2016-10" db="EMBL/GenBank/DDBJ databases">
        <authorList>
            <person name="Varghese N."/>
            <person name="Submissions S."/>
        </authorList>
    </citation>
    <scope>NUCLEOTIDE SEQUENCE [LARGE SCALE GENOMIC DNA]</scope>
    <source>
        <strain evidence="3 4">DSM 21822</strain>
    </source>
</reference>
<evidence type="ECO:0000259" key="2">
    <source>
        <dbReference type="Pfam" id="PF04480"/>
    </source>
</evidence>